<dbReference type="Pfam" id="PF16569">
    <property type="entry name" value="GramPos_pilinBB"/>
    <property type="match status" value="1"/>
</dbReference>
<dbReference type="AlphaFoldDB" id="A0A943SQ25"/>
<dbReference type="Pfam" id="PF16570">
    <property type="entry name" value="GramPos_pilinD3"/>
    <property type="match status" value="1"/>
</dbReference>
<evidence type="ECO:0000256" key="1">
    <source>
        <dbReference type="ARBA" id="ARBA00022512"/>
    </source>
</evidence>
<evidence type="ECO:0000259" key="12">
    <source>
        <dbReference type="Pfam" id="PF16570"/>
    </source>
</evidence>
<dbReference type="Gene3D" id="1.20.58.90">
    <property type="match status" value="1"/>
</dbReference>
<keyword evidence="7" id="KW-1133">Transmembrane helix</keyword>
<evidence type="ECO:0000259" key="13">
    <source>
        <dbReference type="Pfam" id="PF17802"/>
    </source>
</evidence>
<dbReference type="Pfam" id="PF00746">
    <property type="entry name" value="Gram_pos_anchor"/>
    <property type="match status" value="1"/>
</dbReference>
<feature type="domain" description="Gram-positive pilin backbone subunit 3 Cna-B-like" evidence="12">
    <location>
        <begin position="432"/>
        <end position="519"/>
    </location>
</feature>
<dbReference type="RefSeq" id="WP_278637256.1">
    <property type="nucleotide sequence ID" value="NZ_JAGZZP010000004.1"/>
</dbReference>
<feature type="signal peptide" evidence="8">
    <location>
        <begin position="1"/>
        <end position="27"/>
    </location>
</feature>
<keyword evidence="7" id="KW-0812">Transmembrane</keyword>
<dbReference type="InterPro" id="IPR019931">
    <property type="entry name" value="LPXTG_anchor"/>
</dbReference>
<keyword evidence="1" id="KW-0134">Cell wall</keyword>
<dbReference type="InterPro" id="IPR013783">
    <property type="entry name" value="Ig-like_fold"/>
</dbReference>
<dbReference type="Gene3D" id="2.60.40.740">
    <property type="match status" value="1"/>
</dbReference>
<sequence>MNKKKIMSLIMALVMLVGVFSPLTALAASEETTKTVTLHKILMDKDTFTAFTKGTKGKDGTEYVGKKITNVKDFFAGTDAGEKAVAKEIDGVYFALKFDADYGKTDEEKEMAGKYVKADANNKLKPANPLAATDDVKEAVGGLTGTGDSGVVFDTENLTGKFEIDEIHDMSTYKNEDGKVLTDMKAVPTKITLPLVNDEGVVENAHVYPKNTEDVPDTHKDFTKEFTNEQPTGRTEDAKKEAAAEPHNVGDVIDYTVTTKVPANTKWKTAFWDDKMTEGLTFIQTTATGDLAGKGISIKYDNAEMNAEWYTLSETENGFTLKLTDKGLEEIAKATEEKTIRLDYHAVLNEKAVVAIPESNDVTFHYGNNKDHGNTPVPNKPNDNGELTVTKNWDTGVTKKDVKFTLYNAQTGKEVTADQVESVDGYKFENPVTITAGETMTYTWKGLNKNTEYKVVEEYNGYSAEYTKGDAGQITVKNYNDNNPKPIDPNEPKVVTGGAKFVKTNVDGTERLANAKFVVKNKEGKFLLKEGTSEADRTAYKEAQKAFEDAVKAYNALEADKQTEEERAKVQKLEKARDEAWNATLKNMTKWEKVDNPKAESEKDNTKLLVLTSNELGQFEIAGLAAGTYTLVEVAPPEGYALPSNNTFDFNIQNDGTQQEKEIDFGVKDDGKGTDNARQIVNKKVDIPQTGGMGTVLFTIVGISLMAGAVVAMKRNREEA</sequence>
<evidence type="ECO:0000256" key="4">
    <source>
        <dbReference type="ARBA" id="ARBA00023088"/>
    </source>
</evidence>
<feature type="transmembrane region" description="Helical" evidence="7">
    <location>
        <begin position="692"/>
        <end position="713"/>
    </location>
</feature>
<dbReference type="Pfam" id="PF17802">
    <property type="entry name" value="SpaA"/>
    <property type="match status" value="1"/>
</dbReference>
<evidence type="ECO:0000256" key="7">
    <source>
        <dbReference type="SAM" id="Phobius"/>
    </source>
</evidence>
<evidence type="ECO:0000256" key="2">
    <source>
        <dbReference type="ARBA" id="ARBA00022525"/>
    </source>
</evidence>
<dbReference type="NCBIfam" id="TIGR04226">
    <property type="entry name" value="RrgB_K2N_iso_D2"/>
    <property type="match status" value="1"/>
</dbReference>
<name>A0A943SQ25_9FIRM</name>
<proteinExistence type="predicted"/>
<evidence type="ECO:0000259" key="9">
    <source>
        <dbReference type="Pfam" id="PF00746"/>
    </source>
</evidence>
<feature type="domain" description="SpaA-like prealbumin fold" evidence="13">
    <location>
        <begin position="603"/>
        <end position="661"/>
    </location>
</feature>
<comment type="caution">
    <text evidence="14">The sequence shown here is derived from an EMBL/GenBank/DDBJ whole genome shotgun (WGS) entry which is preliminary data.</text>
</comment>
<dbReference type="NCBIfam" id="TIGR01167">
    <property type="entry name" value="LPXTG_anchor"/>
    <property type="match status" value="1"/>
</dbReference>
<reference evidence="14" key="1">
    <citation type="submission" date="2021-02" db="EMBL/GenBank/DDBJ databases">
        <title>Infant gut strain persistence is associated with maternal origin, phylogeny, and functional potential including surface adhesion and iron acquisition.</title>
        <authorList>
            <person name="Lou Y.C."/>
        </authorList>
    </citation>
    <scope>NUCLEOTIDE SEQUENCE</scope>
    <source>
        <strain evidence="14">L3_060_052G1_dasL3_060_052G1_concoct_1</strain>
    </source>
</reference>
<protein>
    <submittedName>
        <fullName evidence="14">Isopeptide-forming domain-containing fimbrial protein</fullName>
    </submittedName>
</protein>
<organism evidence="14 15">
    <name type="scientific">Peptoniphilus harei</name>
    <dbReference type="NCBI Taxonomy" id="54005"/>
    <lineage>
        <taxon>Bacteria</taxon>
        <taxon>Bacillati</taxon>
        <taxon>Bacillota</taxon>
        <taxon>Tissierellia</taxon>
        <taxon>Tissierellales</taxon>
        <taxon>Peptoniphilaceae</taxon>
        <taxon>Peptoniphilus</taxon>
    </lineage>
</organism>
<keyword evidence="4" id="KW-0572">Peptidoglycan-anchor</keyword>
<feature type="domain" description="Gram-positive cocci surface proteins LPxTG" evidence="9">
    <location>
        <begin position="682"/>
        <end position="719"/>
    </location>
</feature>
<dbReference type="InterPro" id="IPR032334">
    <property type="entry name" value="GramPos_pilinBB"/>
</dbReference>
<dbReference type="EMBL" id="JAGZZP010000004">
    <property type="protein sequence ID" value="MBS6534802.1"/>
    <property type="molecule type" value="Genomic_DNA"/>
</dbReference>
<dbReference type="Proteomes" id="UP000748991">
    <property type="component" value="Unassembled WGS sequence"/>
</dbReference>
<dbReference type="Gene3D" id="2.60.40.10">
    <property type="entry name" value="Immunoglobulins"/>
    <property type="match status" value="2"/>
</dbReference>
<dbReference type="Pfam" id="PF16555">
    <property type="entry name" value="GramPos_pilinD1"/>
    <property type="match status" value="1"/>
</dbReference>
<dbReference type="InterPro" id="IPR032364">
    <property type="entry name" value="GramPos_pilinD1_N"/>
</dbReference>
<dbReference type="InterPro" id="IPR026466">
    <property type="entry name" value="Fim_isopep_form_D2_dom"/>
</dbReference>
<feature type="compositionally biased region" description="Basic and acidic residues" evidence="6">
    <location>
        <begin position="234"/>
        <end position="244"/>
    </location>
</feature>
<dbReference type="InterPro" id="IPR032332">
    <property type="entry name" value="GramPos_pilinD3"/>
</dbReference>
<evidence type="ECO:0000313" key="14">
    <source>
        <dbReference type="EMBL" id="MBS6534802.1"/>
    </source>
</evidence>
<evidence type="ECO:0000256" key="3">
    <source>
        <dbReference type="ARBA" id="ARBA00022729"/>
    </source>
</evidence>
<keyword evidence="3 8" id="KW-0732">Signal</keyword>
<feature type="compositionally biased region" description="Basic and acidic residues" evidence="6">
    <location>
        <begin position="211"/>
        <end position="227"/>
    </location>
</feature>
<keyword evidence="7" id="KW-0472">Membrane</keyword>
<evidence type="ECO:0000313" key="15">
    <source>
        <dbReference type="Proteomes" id="UP000748991"/>
    </source>
</evidence>
<evidence type="ECO:0000256" key="5">
    <source>
        <dbReference type="SAM" id="Coils"/>
    </source>
</evidence>
<dbReference type="Gene3D" id="2.60.40.1140">
    <property type="entry name" value="Collagen-binding surface protein Cna, B-type domain"/>
    <property type="match status" value="1"/>
</dbReference>
<feature type="chain" id="PRO_5037692108" evidence="8">
    <location>
        <begin position="28"/>
        <end position="720"/>
    </location>
</feature>
<evidence type="ECO:0000259" key="11">
    <source>
        <dbReference type="Pfam" id="PF16569"/>
    </source>
</evidence>
<feature type="coiled-coil region" evidence="5">
    <location>
        <begin position="540"/>
        <end position="579"/>
    </location>
</feature>
<evidence type="ECO:0000256" key="6">
    <source>
        <dbReference type="SAM" id="MobiDB-lite"/>
    </source>
</evidence>
<keyword evidence="5" id="KW-0175">Coiled coil</keyword>
<accession>A0A943SQ25</accession>
<feature type="region of interest" description="Disordered" evidence="6">
    <location>
        <begin position="210"/>
        <end position="245"/>
    </location>
</feature>
<gene>
    <name evidence="14" type="ORF">KH327_03125</name>
</gene>
<feature type="domain" description="Gram-positive pilin backbone subunit 2 Cna-B-like" evidence="11">
    <location>
        <begin position="249"/>
        <end position="369"/>
    </location>
</feature>
<evidence type="ECO:0000259" key="10">
    <source>
        <dbReference type="Pfam" id="PF16555"/>
    </source>
</evidence>
<feature type="domain" description="Gram-positive pilin subunit D1 N-terminal" evidence="10">
    <location>
        <begin position="32"/>
        <end position="212"/>
    </location>
</feature>
<keyword evidence="2" id="KW-0964">Secreted</keyword>
<dbReference type="InterPro" id="IPR041033">
    <property type="entry name" value="SpaA_PFL_dom_1"/>
</dbReference>
<evidence type="ECO:0000256" key="8">
    <source>
        <dbReference type="SAM" id="SignalP"/>
    </source>
</evidence>